<organism evidence="9 10">
    <name type="scientific">Polynucleobacter duraquae</name>
    <dbReference type="NCBI Taxonomy" id="1835254"/>
    <lineage>
        <taxon>Bacteria</taxon>
        <taxon>Pseudomonadati</taxon>
        <taxon>Pseudomonadota</taxon>
        <taxon>Betaproteobacteria</taxon>
        <taxon>Burkholderiales</taxon>
        <taxon>Burkholderiaceae</taxon>
        <taxon>Polynucleobacter</taxon>
    </lineage>
</organism>
<evidence type="ECO:0000256" key="3">
    <source>
        <dbReference type="ARBA" id="ARBA00022884"/>
    </source>
</evidence>
<feature type="domain" description="KOW" evidence="8">
    <location>
        <begin position="3"/>
        <end position="30"/>
    </location>
</feature>
<dbReference type="SMART" id="SM00739">
    <property type="entry name" value="KOW"/>
    <property type="match status" value="1"/>
</dbReference>
<dbReference type="InterPro" id="IPR003256">
    <property type="entry name" value="Ribosomal_uL24"/>
</dbReference>
<dbReference type="Gene3D" id="2.30.30.30">
    <property type="match status" value="1"/>
</dbReference>
<protein>
    <recommendedName>
        <fullName evidence="6 7">Large ribosomal subunit protein uL24</fullName>
    </recommendedName>
</protein>
<dbReference type="EMBL" id="CP007501">
    <property type="protein sequence ID" value="AKD24394.1"/>
    <property type="molecule type" value="Genomic_DNA"/>
</dbReference>
<dbReference type="OrthoDB" id="9807419at2"/>
<evidence type="ECO:0000313" key="9">
    <source>
        <dbReference type="EMBL" id="AKD24394.1"/>
    </source>
</evidence>
<dbReference type="Proteomes" id="UP000061135">
    <property type="component" value="Chromosome"/>
</dbReference>
<evidence type="ECO:0000256" key="2">
    <source>
        <dbReference type="ARBA" id="ARBA00022730"/>
    </source>
</evidence>
<dbReference type="Pfam" id="PF00467">
    <property type="entry name" value="KOW"/>
    <property type="match status" value="1"/>
</dbReference>
<keyword evidence="2 7" id="KW-0699">rRNA-binding</keyword>
<evidence type="ECO:0000256" key="7">
    <source>
        <dbReference type="HAMAP-Rule" id="MF_01326"/>
    </source>
</evidence>
<comment type="subunit">
    <text evidence="7">Part of the 50S ribosomal subunit.</text>
</comment>
<evidence type="ECO:0000313" key="10">
    <source>
        <dbReference type="Proteomes" id="UP000061135"/>
    </source>
</evidence>
<evidence type="ECO:0000259" key="8">
    <source>
        <dbReference type="SMART" id="SM00739"/>
    </source>
</evidence>
<dbReference type="InterPro" id="IPR014722">
    <property type="entry name" value="Rib_uL2_dom2"/>
</dbReference>
<sequence length="102" mass="10759">MKKIRKGDSVVLLTGRDKGKQGTVTAVLENKLVIEGVNMYKKSVKPNPAAGVTGGMIDKTMPVHISNVALVDGNGKPSRVGIKLVDGKKQRFLKTTGATLSA</sequence>
<name>A0A0E3UZH9_9BURK</name>
<comment type="function">
    <text evidence="7">One of the proteins that surrounds the polypeptide exit tunnel on the outside of the subunit.</text>
</comment>
<dbReference type="PATRIC" id="fig|576611.7.peg.61"/>
<dbReference type="RefSeq" id="WP_046329382.1">
    <property type="nucleotide sequence ID" value="NZ_CP007501.1"/>
</dbReference>
<evidence type="ECO:0000256" key="5">
    <source>
        <dbReference type="ARBA" id="ARBA00023274"/>
    </source>
</evidence>
<dbReference type="GO" id="GO:0006412">
    <property type="term" value="P:translation"/>
    <property type="evidence" value="ECO:0007669"/>
    <property type="project" value="UniProtKB-UniRule"/>
</dbReference>
<dbReference type="HOGENOM" id="CLU_093315_2_2_4"/>
<keyword evidence="10" id="KW-1185">Reference proteome</keyword>
<dbReference type="PANTHER" id="PTHR12903">
    <property type="entry name" value="MITOCHONDRIAL RIBOSOMAL PROTEIN L24"/>
    <property type="match status" value="1"/>
</dbReference>
<dbReference type="STRING" id="1835254.CL55_00000610"/>
<keyword evidence="5 7" id="KW-0687">Ribonucleoprotein</keyword>
<dbReference type="NCBIfam" id="TIGR01079">
    <property type="entry name" value="rplX_bact"/>
    <property type="match status" value="1"/>
</dbReference>
<dbReference type="GO" id="GO:1990904">
    <property type="term" value="C:ribonucleoprotein complex"/>
    <property type="evidence" value="ECO:0007669"/>
    <property type="project" value="UniProtKB-KW"/>
</dbReference>
<dbReference type="AlphaFoldDB" id="A0A0E3UZH9"/>
<dbReference type="GO" id="GO:0019843">
    <property type="term" value="F:rRNA binding"/>
    <property type="evidence" value="ECO:0007669"/>
    <property type="project" value="UniProtKB-UniRule"/>
</dbReference>
<reference evidence="9 10" key="1">
    <citation type="submission" date="2014-03" db="EMBL/GenBank/DDBJ databases">
        <title>Genome of Polynucleobacter strain MWH-MoK4.</title>
        <authorList>
            <person name="Hahn M.W."/>
        </authorList>
    </citation>
    <scope>NUCLEOTIDE SEQUENCE [LARGE SCALE GENOMIC DNA]</scope>
    <source>
        <strain evidence="9 10">MWH-MoK4</strain>
    </source>
</reference>
<comment type="function">
    <text evidence="7">One of two assembly initiator proteins, it binds directly to the 5'-end of the 23S rRNA, where it nucleates assembly of the 50S subunit.</text>
</comment>
<dbReference type="GO" id="GO:0005840">
    <property type="term" value="C:ribosome"/>
    <property type="evidence" value="ECO:0007669"/>
    <property type="project" value="UniProtKB-KW"/>
</dbReference>
<gene>
    <name evidence="7" type="primary">rplX</name>
    <name evidence="9" type="ORF">CL55_00000610</name>
</gene>
<accession>A0A0E3UZH9</accession>
<dbReference type="SUPFAM" id="SSF50104">
    <property type="entry name" value="Translation proteins SH3-like domain"/>
    <property type="match status" value="1"/>
</dbReference>
<dbReference type="InterPro" id="IPR005824">
    <property type="entry name" value="KOW"/>
</dbReference>
<evidence type="ECO:0000256" key="1">
    <source>
        <dbReference type="ARBA" id="ARBA00010618"/>
    </source>
</evidence>
<dbReference type="InterPro" id="IPR008991">
    <property type="entry name" value="Translation_prot_SH3-like_sf"/>
</dbReference>
<dbReference type="KEGG" id="pdq:CL55_00000610"/>
<dbReference type="InterPro" id="IPR041988">
    <property type="entry name" value="Ribosomal_uL24_KOW"/>
</dbReference>
<dbReference type="InterPro" id="IPR057264">
    <property type="entry name" value="Ribosomal_uL24_C"/>
</dbReference>
<proteinExistence type="inferred from homology"/>
<evidence type="ECO:0000256" key="4">
    <source>
        <dbReference type="ARBA" id="ARBA00022980"/>
    </source>
</evidence>
<keyword evidence="4 7" id="KW-0689">Ribosomal protein</keyword>
<dbReference type="HAMAP" id="MF_01326_B">
    <property type="entry name" value="Ribosomal_uL24_B"/>
    <property type="match status" value="1"/>
</dbReference>
<comment type="similarity">
    <text evidence="1 7">Belongs to the universal ribosomal protein uL24 family.</text>
</comment>
<dbReference type="Pfam" id="PF17136">
    <property type="entry name" value="ribosomal_L24"/>
    <property type="match status" value="1"/>
</dbReference>
<keyword evidence="3 7" id="KW-0694">RNA-binding</keyword>
<evidence type="ECO:0000256" key="6">
    <source>
        <dbReference type="ARBA" id="ARBA00035206"/>
    </source>
</evidence>
<dbReference type="CDD" id="cd06089">
    <property type="entry name" value="KOW_RPL26"/>
    <property type="match status" value="1"/>
</dbReference>
<dbReference type="GO" id="GO:0003735">
    <property type="term" value="F:structural constituent of ribosome"/>
    <property type="evidence" value="ECO:0007669"/>
    <property type="project" value="InterPro"/>
</dbReference>